<proteinExistence type="predicted"/>
<evidence type="ECO:0000313" key="3">
    <source>
        <dbReference type="Proteomes" id="UP001200604"/>
    </source>
</evidence>
<accession>A0ABS9HMY6</accession>
<keyword evidence="3" id="KW-1185">Reference proteome</keyword>
<feature type="domain" description="Antitoxin SocA-like Panacea" evidence="1">
    <location>
        <begin position="22"/>
        <end position="107"/>
    </location>
</feature>
<dbReference type="InterPro" id="IPR025272">
    <property type="entry name" value="SocA_Panacea"/>
</dbReference>
<dbReference type="GeneID" id="92727473"/>
<sequence length="179" mass="20083">MRAENIAAYIQEATGISDEWKLQKLVYYANAWALVWTGRPLVSDSFEAWRDGPVSRNLYVATHHSPPPFEVKPLSHNQKRIVDAVLDSYGDMSKEQLVEQTHKEAPWREARTGLPAGAPSQRLLNTDTIARFYALEATTGRGPAAPSLAYEPVDDAEVDESIRQVSQQWAEALARLEHL</sequence>
<name>A0ABS9HMY6_9CORY</name>
<evidence type="ECO:0000259" key="1">
    <source>
        <dbReference type="Pfam" id="PF13274"/>
    </source>
</evidence>
<dbReference type="RefSeq" id="WP_052722409.1">
    <property type="nucleotide sequence ID" value="NZ_JAFFSY010000003.1"/>
</dbReference>
<comment type="caution">
    <text evidence="2">The sequence shown here is derived from an EMBL/GenBank/DDBJ whole genome shotgun (WGS) entry which is preliminary data.</text>
</comment>
<dbReference type="EMBL" id="JAKJKU010000004">
    <property type="protein sequence ID" value="MCF6774736.1"/>
    <property type="molecule type" value="Genomic_DNA"/>
</dbReference>
<protein>
    <submittedName>
        <fullName evidence="2">DUF4065 domain-containing protein</fullName>
    </submittedName>
</protein>
<dbReference type="Proteomes" id="UP001200604">
    <property type="component" value="Unassembled WGS sequence"/>
</dbReference>
<evidence type="ECO:0000313" key="2">
    <source>
        <dbReference type="EMBL" id="MCF6774736.1"/>
    </source>
</evidence>
<dbReference type="Pfam" id="PF13274">
    <property type="entry name" value="SocA_Panacea"/>
    <property type="match status" value="1"/>
</dbReference>
<organism evidence="2 3">
    <name type="scientific">Corynebacterium parakroppenstedtii</name>
    <dbReference type="NCBI Taxonomy" id="2828363"/>
    <lineage>
        <taxon>Bacteria</taxon>
        <taxon>Bacillati</taxon>
        <taxon>Actinomycetota</taxon>
        <taxon>Actinomycetes</taxon>
        <taxon>Mycobacteriales</taxon>
        <taxon>Corynebacteriaceae</taxon>
        <taxon>Corynebacterium</taxon>
    </lineage>
</organism>
<gene>
    <name evidence="2" type="ORF">L3H44_10030</name>
</gene>
<reference evidence="2 3" key="1">
    <citation type="submission" date="2022-01" db="EMBL/GenBank/DDBJ databases">
        <title>Identification and Characterization of Corynebacterium sp.</title>
        <authorList>
            <person name="Luo Q."/>
            <person name="Qu P."/>
            <person name="Chen Q."/>
        </authorList>
    </citation>
    <scope>NUCLEOTIDE SEQUENCE [LARGE SCALE GENOMIC DNA]</scope>
    <source>
        <strain evidence="2 3">MC-12</strain>
    </source>
</reference>